<organism evidence="1">
    <name type="scientific">Rhizophora mucronata</name>
    <name type="common">Asiatic mangrove</name>
    <dbReference type="NCBI Taxonomy" id="61149"/>
    <lineage>
        <taxon>Eukaryota</taxon>
        <taxon>Viridiplantae</taxon>
        <taxon>Streptophyta</taxon>
        <taxon>Embryophyta</taxon>
        <taxon>Tracheophyta</taxon>
        <taxon>Spermatophyta</taxon>
        <taxon>Magnoliopsida</taxon>
        <taxon>eudicotyledons</taxon>
        <taxon>Gunneridae</taxon>
        <taxon>Pentapetalae</taxon>
        <taxon>rosids</taxon>
        <taxon>fabids</taxon>
        <taxon>Malpighiales</taxon>
        <taxon>Rhizophoraceae</taxon>
        <taxon>Rhizophora</taxon>
    </lineage>
</organism>
<sequence length="96" mass="10318">MLTIFIPLLVDESSFFAHFMCFEVPALVPPGGVANGNKGGSYHDVADEDEDDDLGIIDIDENDSKAGKNSAELTALNESLQDLLDGIQVMCALILF</sequence>
<dbReference type="AlphaFoldDB" id="A0A2P2MSA1"/>
<dbReference type="GO" id="GO:0005546">
    <property type="term" value="F:phosphatidylinositol-4,5-bisphosphate binding"/>
    <property type="evidence" value="ECO:0007669"/>
    <property type="project" value="TreeGrafter"/>
</dbReference>
<dbReference type="GO" id="GO:0000145">
    <property type="term" value="C:exocyst"/>
    <property type="evidence" value="ECO:0007669"/>
    <property type="project" value="TreeGrafter"/>
</dbReference>
<dbReference type="PANTHER" id="PTHR16092">
    <property type="entry name" value="SEC3/SYNTAXIN-RELATED"/>
    <property type="match status" value="1"/>
</dbReference>
<dbReference type="GO" id="GO:0006887">
    <property type="term" value="P:exocytosis"/>
    <property type="evidence" value="ECO:0007669"/>
    <property type="project" value="TreeGrafter"/>
</dbReference>
<protein>
    <submittedName>
        <fullName evidence="1">Exocyst complex component sec3</fullName>
    </submittedName>
</protein>
<dbReference type="GO" id="GO:0006893">
    <property type="term" value="P:Golgi to plasma membrane transport"/>
    <property type="evidence" value="ECO:0007669"/>
    <property type="project" value="TreeGrafter"/>
</dbReference>
<accession>A0A2P2MSA1</accession>
<name>A0A2P2MSA1_RHIMU</name>
<dbReference type="EMBL" id="GGEC01052615">
    <property type="protein sequence ID" value="MBX33099.1"/>
    <property type="molecule type" value="Transcribed_RNA"/>
</dbReference>
<proteinExistence type="predicted"/>
<dbReference type="PANTHER" id="PTHR16092:SF14">
    <property type="entry name" value="EXOCYST COMPLEX COMPONENT 1 ISOFORM X1"/>
    <property type="match status" value="1"/>
</dbReference>
<dbReference type="GO" id="GO:0005886">
    <property type="term" value="C:plasma membrane"/>
    <property type="evidence" value="ECO:0007669"/>
    <property type="project" value="TreeGrafter"/>
</dbReference>
<evidence type="ECO:0000313" key="1">
    <source>
        <dbReference type="EMBL" id="MBX33099.1"/>
    </source>
</evidence>
<reference evidence="1" key="1">
    <citation type="submission" date="2018-02" db="EMBL/GenBank/DDBJ databases">
        <title>Rhizophora mucronata_Transcriptome.</title>
        <authorList>
            <person name="Meera S.P."/>
            <person name="Sreeshan A."/>
            <person name="Augustine A."/>
        </authorList>
    </citation>
    <scope>NUCLEOTIDE SEQUENCE</scope>
    <source>
        <tissue evidence="1">Leaf</tissue>
    </source>
</reference>